<protein>
    <recommendedName>
        <fullName evidence="7">SPX domain-containing protein</fullName>
    </recommendedName>
</protein>
<dbReference type="EMBL" id="FN649727">
    <property type="protein sequence ID" value="CBJ32817.1"/>
    <property type="molecule type" value="Genomic_DNA"/>
</dbReference>
<organism evidence="8 9">
    <name type="scientific">Ectocarpus siliculosus</name>
    <name type="common">Brown alga</name>
    <name type="synonym">Conferva siliculosa</name>
    <dbReference type="NCBI Taxonomy" id="2880"/>
    <lineage>
        <taxon>Eukaryota</taxon>
        <taxon>Sar</taxon>
        <taxon>Stramenopiles</taxon>
        <taxon>Ochrophyta</taxon>
        <taxon>PX clade</taxon>
        <taxon>Phaeophyceae</taxon>
        <taxon>Ectocarpales</taxon>
        <taxon>Ectocarpaceae</taxon>
        <taxon>Ectocarpus</taxon>
    </lineage>
</organism>
<dbReference type="AlphaFoldDB" id="D7FZL0"/>
<dbReference type="InterPro" id="IPR004331">
    <property type="entry name" value="SPX_dom"/>
</dbReference>
<evidence type="ECO:0000256" key="2">
    <source>
        <dbReference type="ARBA" id="ARBA00009665"/>
    </source>
</evidence>
<dbReference type="GO" id="GO:0000822">
    <property type="term" value="F:inositol hexakisphosphate binding"/>
    <property type="evidence" value="ECO:0007669"/>
    <property type="project" value="TreeGrafter"/>
</dbReference>
<dbReference type="GO" id="GO:0006817">
    <property type="term" value="P:phosphate ion transport"/>
    <property type="evidence" value="ECO:0007669"/>
    <property type="project" value="TreeGrafter"/>
</dbReference>
<evidence type="ECO:0000256" key="3">
    <source>
        <dbReference type="ARBA" id="ARBA00022692"/>
    </source>
</evidence>
<dbReference type="STRING" id="2880.D7FZL0"/>
<dbReference type="OrthoDB" id="9970435at2759"/>
<evidence type="ECO:0000256" key="1">
    <source>
        <dbReference type="ARBA" id="ARBA00004141"/>
    </source>
</evidence>
<name>D7FZL0_ECTSI</name>
<dbReference type="InParanoid" id="D7FZL0"/>
<comment type="similarity">
    <text evidence="2">Belongs to the SYG1 (TC 2.A.94) family.</text>
</comment>
<proteinExistence type="inferred from homology"/>
<dbReference type="InterPro" id="IPR004342">
    <property type="entry name" value="EXS_C"/>
</dbReference>
<evidence type="ECO:0000256" key="6">
    <source>
        <dbReference type="SAM" id="MobiDB-lite"/>
    </source>
</evidence>
<evidence type="ECO:0000259" key="7">
    <source>
        <dbReference type="PROSITE" id="PS51382"/>
    </source>
</evidence>
<dbReference type="Pfam" id="PF03105">
    <property type="entry name" value="SPX"/>
    <property type="match status" value="1"/>
</dbReference>
<dbReference type="CDD" id="cd14447">
    <property type="entry name" value="SPX"/>
    <property type="match status" value="1"/>
</dbReference>
<dbReference type="Pfam" id="PF03124">
    <property type="entry name" value="EXS"/>
    <property type="match status" value="1"/>
</dbReference>
<dbReference type="eggNOG" id="KOG1162">
    <property type="taxonomic scope" value="Eukaryota"/>
</dbReference>
<accession>D7FZL0</accession>
<keyword evidence="4" id="KW-1133">Transmembrane helix</keyword>
<dbReference type="Proteomes" id="UP000002630">
    <property type="component" value="Linkage Group LG02"/>
</dbReference>
<dbReference type="PANTHER" id="PTHR10783">
    <property type="entry name" value="XENOTROPIC AND POLYTROPIC RETROVIRUS RECEPTOR 1-RELATED"/>
    <property type="match status" value="1"/>
</dbReference>
<evidence type="ECO:0000256" key="5">
    <source>
        <dbReference type="ARBA" id="ARBA00023136"/>
    </source>
</evidence>
<keyword evidence="3" id="KW-0812">Transmembrane</keyword>
<dbReference type="PANTHER" id="PTHR10783:SF103">
    <property type="entry name" value="SOLUTE CARRIER FAMILY 53 MEMBER 1"/>
    <property type="match status" value="1"/>
</dbReference>
<evidence type="ECO:0000313" key="9">
    <source>
        <dbReference type="Proteomes" id="UP000002630"/>
    </source>
</evidence>
<gene>
    <name evidence="8" type="ORF">Esi_0376_0031</name>
</gene>
<feature type="compositionally biased region" description="Low complexity" evidence="6">
    <location>
        <begin position="10"/>
        <end position="34"/>
    </location>
</feature>
<dbReference type="GO" id="GO:0005886">
    <property type="term" value="C:plasma membrane"/>
    <property type="evidence" value="ECO:0007669"/>
    <property type="project" value="TreeGrafter"/>
</dbReference>
<evidence type="ECO:0000313" key="8">
    <source>
        <dbReference type="EMBL" id="CBJ32817.1"/>
    </source>
</evidence>
<dbReference type="EMBL" id="FN648571">
    <property type="protein sequence ID" value="CBJ32817.1"/>
    <property type="molecule type" value="Genomic_DNA"/>
</dbReference>
<keyword evidence="5" id="KW-0472">Membrane</keyword>
<comment type="subcellular location">
    <subcellularLocation>
        <location evidence="1">Membrane</location>
        <topology evidence="1">Multi-pass membrane protein</topology>
    </subcellularLocation>
</comment>
<dbReference type="GO" id="GO:0016036">
    <property type="term" value="P:cellular response to phosphate starvation"/>
    <property type="evidence" value="ECO:0007669"/>
    <property type="project" value="TreeGrafter"/>
</dbReference>
<feature type="region of interest" description="Disordered" evidence="6">
    <location>
        <begin position="1"/>
        <end position="64"/>
    </location>
</feature>
<feature type="compositionally biased region" description="Gly residues" evidence="6">
    <location>
        <begin position="51"/>
        <end position="63"/>
    </location>
</feature>
<dbReference type="GO" id="GO:0005794">
    <property type="term" value="C:Golgi apparatus"/>
    <property type="evidence" value="ECO:0007669"/>
    <property type="project" value="TreeGrafter"/>
</dbReference>
<reference evidence="8 9" key="1">
    <citation type="journal article" date="2010" name="Nature">
        <title>The Ectocarpus genome and the independent evolution of multicellularity in brown algae.</title>
        <authorList>
            <person name="Cock J.M."/>
            <person name="Sterck L."/>
            <person name="Rouze P."/>
            <person name="Scornet D."/>
            <person name="Allen A.E."/>
            <person name="Amoutzias G."/>
            <person name="Anthouard V."/>
            <person name="Artiguenave F."/>
            <person name="Aury J.M."/>
            <person name="Badger J.H."/>
            <person name="Beszteri B."/>
            <person name="Billiau K."/>
            <person name="Bonnet E."/>
            <person name="Bothwell J.H."/>
            <person name="Bowler C."/>
            <person name="Boyen C."/>
            <person name="Brownlee C."/>
            <person name="Carrano C.J."/>
            <person name="Charrier B."/>
            <person name="Cho G.Y."/>
            <person name="Coelho S.M."/>
            <person name="Collen J."/>
            <person name="Corre E."/>
            <person name="Da Silva C."/>
            <person name="Delage L."/>
            <person name="Delaroque N."/>
            <person name="Dittami S.M."/>
            <person name="Doulbeau S."/>
            <person name="Elias M."/>
            <person name="Farnham G."/>
            <person name="Gachon C.M."/>
            <person name="Gschloessl B."/>
            <person name="Heesch S."/>
            <person name="Jabbari K."/>
            <person name="Jubin C."/>
            <person name="Kawai H."/>
            <person name="Kimura K."/>
            <person name="Kloareg B."/>
            <person name="Kupper F.C."/>
            <person name="Lang D."/>
            <person name="Le Bail A."/>
            <person name="Leblanc C."/>
            <person name="Lerouge P."/>
            <person name="Lohr M."/>
            <person name="Lopez P.J."/>
            <person name="Martens C."/>
            <person name="Maumus F."/>
            <person name="Michel G."/>
            <person name="Miranda-Saavedra D."/>
            <person name="Morales J."/>
            <person name="Moreau H."/>
            <person name="Motomura T."/>
            <person name="Nagasato C."/>
            <person name="Napoli C.A."/>
            <person name="Nelson D.R."/>
            <person name="Nyvall-Collen P."/>
            <person name="Peters A.F."/>
            <person name="Pommier C."/>
            <person name="Potin P."/>
            <person name="Poulain J."/>
            <person name="Quesneville H."/>
            <person name="Read B."/>
            <person name="Rensing S.A."/>
            <person name="Ritter A."/>
            <person name="Rousvoal S."/>
            <person name="Samanta M."/>
            <person name="Samson G."/>
            <person name="Schroeder D.C."/>
            <person name="Segurens B."/>
            <person name="Strittmatter M."/>
            <person name="Tonon T."/>
            <person name="Tregear J.W."/>
            <person name="Valentin K."/>
            <person name="von Dassow P."/>
            <person name="Yamagishi T."/>
            <person name="Van de Peer Y."/>
            <person name="Wincker P."/>
        </authorList>
    </citation>
    <scope>NUCLEOTIDE SEQUENCE [LARGE SCALE GENOMIC DNA]</scope>
    <source>
        <strain evidence="9">Ec32 / CCAP1310/4</strain>
    </source>
</reference>
<evidence type="ECO:0000256" key="4">
    <source>
        <dbReference type="ARBA" id="ARBA00022989"/>
    </source>
</evidence>
<feature type="domain" description="SPX" evidence="7">
    <location>
        <begin position="1"/>
        <end position="196"/>
    </location>
</feature>
<keyword evidence="9" id="KW-1185">Reference proteome</keyword>
<dbReference type="PROSITE" id="PS51382">
    <property type="entry name" value="SPX"/>
    <property type="match status" value="1"/>
</dbReference>
<sequence length="448" mass="50154">MLHRRARYGSASSLSSQPQAAADDRAAAAQSSRPGETTGLLPSRGGTIQEDGGGGGRPGGGLRSVGFSDTVELASFEHLLEEEIDKVERFYLKVVNDLEGELTDLDPTVPIQAALESHNERHADPTAAGDKSPWVMKSKPKLDKKREDSLKRALLDLYRDLTLLQNFAIVNYTAVVKITKKYDKQVVGAEEQEYPTRASLDPAVAITGRMLEHLHHQDFYHVNKLRSVTAACETFYAGIFCGGNVAQARGLMLPQKTDERIDLAQFQLGYRMGMAAVLAFWILWDCCLEPEGDDPGWQVSVLLHPAFPVYRALAGILLLRWCWGLSSLVWGRARINYIYLFDMDPRAVSSPLQVFNNVAAETVVYLANLLLYYKVIFPVHKSKEFWRVIFKSLVAPLCKVDFFATYVTDVMTSSVKTTQDIAWTFCFFLSGDFLLNLEDYHHKGSSWQ</sequence>